<dbReference type="Proteomes" id="UP001055219">
    <property type="component" value="Unassembled WGS sequence"/>
</dbReference>
<dbReference type="Pfam" id="PF01063">
    <property type="entry name" value="Aminotran_4"/>
    <property type="match status" value="1"/>
</dbReference>
<accession>A0A9Q0BDB4</accession>
<dbReference type="OrthoDB" id="5288718at2759"/>
<protein>
    <recommendedName>
        <fullName evidence="3">Aminodeoxychorismate lyase</fullName>
    </recommendedName>
</protein>
<dbReference type="InterPro" id="IPR036038">
    <property type="entry name" value="Aminotransferase-like"/>
</dbReference>
<dbReference type="InterPro" id="IPR043131">
    <property type="entry name" value="BCAT-like_N"/>
</dbReference>
<name>A0A9Q0BDB4_9HYPO</name>
<reference evidence="1" key="1">
    <citation type="journal article" date="2021" name="J Fungi (Basel)">
        <title>Genomic and Metabolomic Analyses of the Marine Fungus Emericellopsis cladophorae: Insights into Saltwater Adaptability Mechanisms and Its Biosynthetic Potential.</title>
        <authorList>
            <person name="Goncalves M.F.M."/>
            <person name="Hilario S."/>
            <person name="Van de Peer Y."/>
            <person name="Esteves A.C."/>
            <person name="Alves A."/>
        </authorList>
    </citation>
    <scope>NUCLEOTIDE SEQUENCE</scope>
    <source>
        <strain evidence="1">MUM 19.33</strain>
    </source>
</reference>
<dbReference type="SUPFAM" id="SSF56752">
    <property type="entry name" value="D-aminoacid aminotransferase-like PLP-dependent enzymes"/>
    <property type="match status" value="1"/>
</dbReference>
<dbReference type="InterPro" id="IPR001544">
    <property type="entry name" value="Aminotrans_IV"/>
</dbReference>
<comment type="caution">
    <text evidence="1">The sequence shown here is derived from an EMBL/GenBank/DDBJ whole genome shotgun (WGS) entry which is preliminary data.</text>
</comment>
<dbReference type="Gene3D" id="3.30.470.10">
    <property type="match status" value="1"/>
</dbReference>
<organism evidence="1 2">
    <name type="scientific">Emericellopsis cladophorae</name>
    <dbReference type="NCBI Taxonomy" id="2686198"/>
    <lineage>
        <taxon>Eukaryota</taxon>
        <taxon>Fungi</taxon>
        <taxon>Dikarya</taxon>
        <taxon>Ascomycota</taxon>
        <taxon>Pezizomycotina</taxon>
        <taxon>Sordariomycetes</taxon>
        <taxon>Hypocreomycetidae</taxon>
        <taxon>Hypocreales</taxon>
        <taxon>Bionectriaceae</taxon>
        <taxon>Emericellopsis</taxon>
    </lineage>
</organism>
<gene>
    <name evidence="1" type="ORF">J7T54_003963</name>
</gene>
<evidence type="ECO:0008006" key="3">
    <source>
        <dbReference type="Google" id="ProtNLM"/>
    </source>
</evidence>
<proteinExistence type="predicted"/>
<evidence type="ECO:0000313" key="1">
    <source>
        <dbReference type="EMBL" id="KAI6781697.1"/>
    </source>
</evidence>
<dbReference type="RefSeq" id="XP_051362553.1">
    <property type="nucleotide sequence ID" value="XM_051506157.1"/>
</dbReference>
<evidence type="ECO:0000313" key="2">
    <source>
        <dbReference type="Proteomes" id="UP001055219"/>
    </source>
</evidence>
<dbReference type="AlphaFoldDB" id="A0A9Q0BDB4"/>
<sequence>MDPENLQFFSTARYDPELRNVPSLGLGHAAWNFRNSSPFYLLDYHRDRILDAARHWDWERAIAQLEGQQGLDRLSRGLEDLVGSEKHPLRLRIVIDREGVLGLEKFEFPQMPITGLFPRRLPKPDGSPLADEPPKSSPYMLLLDTGDTSSSQYTHFKTTNRAMYNVARDRAGISPKNRKEVLTVEDGFVVEGSTTTPYFWRGNRWVTPPVSSVRGGQDGVSRRWALENNLAVEETVPVNTLADGEECWISNGARGFTFALLRLERP</sequence>
<dbReference type="GO" id="GO:0003824">
    <property type="term" value="F:catalytic activity"/>
    <property type="evidence" value="ECO:0007669"/>
    <property type="project" value="InterPro"/>
</dbReference>
<dbReference type="EMBL" id="JAGIXG020000019">
    <property type="protein sequence ID" value="KAI6781697.1"/>
    <property type="molecule type" value="Genomic_DNA"/>
</dbReference>
<dbReference type="GeneID" id="75830454"/>
<dbReference type="Gene3D" id="3.20.10.10">
    <property type="entry name" value="D-amino Acid Aminotransferase, subunit A, domain 2"/>
    <property type="match status" value="1"/>
</dbReference>
<dbReference type="InterPro" id="IPR043132">
    <property type="entry name" value="BCAT-like_C"/>
</dbReference>
<keyword evidence="2" id="KW-1185">Reference proteome</keyword>
<reference evidence="1" key="2">
    <citation type="submission" date="2022-07" db="EMBL/GenBank/DDBJ databases">
        <authorList>
            <person name="Goncalves M.F.M."/>
            <person name="Hilario S."/>
            <person name="Van De Peer Y."/>
            <person name="Esteves A.C."/>
            <person name="Alves A."/>
        </authorList>
    </citation>
    <scope>NUCLEOTIDE SEQUENCE</scope>
    <source>
        <strain evidence="1">MUM 19.33</strain>
    </source>
</reference>